<dbReference type="RefSeq" id="WP_012519206.1">
    <property type="nucleotide sequence ID" value="NC_011138.3"/>
</dbReference>
<protein>
    <recommendedName>
        <fullName evidence="2">Glycosyltransferase 2-like domain-containing protein</fullName>
    </recommendedName>
</protein>
<dbReference type="InterPro" id="IPR050834">
    <property type="entry name" value="Glycosyltransf_2"/>
</dbReference>
<dbReference type="Pfam" id="PF00535">
    <property type="entry name" value="Glycos_transf_2"/>
    <property type="match status" value="1"/>
</dbReference>
<sequence>MKNFLKRLGLLKEAGKRKQRVKPYFKFVSKETNNKKAGMGISIRSLVKEDVSPLKGSELAFIIQEIKKGNKELTRLLGIKSKDLDNHIKIRVSLDTAKALVSRCASSTDVTSLVTLILNHADFPVNEFIMHENLAPEIFRDLAILFRTVNKSTSFWLIARAKMLRPDGPVISELFESISEEYIATLNVGIGVITYNRKDHLAKTVEAIKAFTTGDYQLVVADDGSKDDTVEWCQQNNVPHTYCANKGVVRNKNRALYYLNEVKKVDVLILLEDDCRPNKENWQKEWVIAALLWGHINYAHKRIIKKEDAVVSGTGSSTLPYLCRLVTGQCTACSKDAMDNIGYLDPRFSGYGAGHVEWTERFIRQGYNGSTEKHWVYPAINTGLNSDDAPTFKNPEQLEKNRALKKKISKDAHKREPWVNTDEENEFLEEIESIKDQ</sequence>
<dbReference type="AlphaFoldDB" id="F2GAI0"/>
<dbReference type="EMBL" id="CP001103">
    <property type="protein sequence ID" value="AEA98914.1"/>
    <property type="molecule type" value="Genomic_DNA"/>
</dbReference>
<dbReference type="SUPFAM" id="SSF53448">
    <property type="entry name" value="Nucleotide-diphospho-sugar transferases"/>
    <property type="match status" value="1"/>
</dbReference>
<dbReference type="HOGENOM" id="CLU_635594_0_0_6"/>
<dbReference type="KEGG" id="amc:MADE_1013900"/>
<dbReference type="InterPro" id="IPR001173">
    <property type="entry name" value="Glyco_trans_2-like"/>
</dbReference>
<gene>
    <name evidence="3" type="ordered locus">MADE_1013900</name>
</gene>
<dbReference type="Proteomes" id="UP000001870">
    <property type="component" value="Chromosome"/>
</dbReference>
<evidence type="ECO:0000259" key="2">
    <source>
        <dbReference type="Pfam" id="PF00535"/>
    </source>
</evidence>
<name>F2GAI0_ALTMD</name>
<feature type="region of interest" description="Disordered" evidence="1">
    <location>
        <begin position="408"/>
        <end position="437"/>
    </location>
</feature>
<evidence type="ECO:0000256" key="1">
    <source>
        <dbReference type="SAM" id="MobiDB-lite"/>
    </source>
</evidence>
<accession>F2GAI0</accession>
<dbReference type="CDD" id="cd00761">
    <property type="entry name" value="Glyco_tranf_GTA_type"/>
    <property type="match status" value="1"/>
</dbReference>
<evidence type="ECO:0000313" key="3">
    <source>
        <dbReference type="EMBL" id="AEA98914.1"/>
    </source>
</evidence>
<evidence type="ECO:0000313" key="4">
    <source>
        <dbReference type="Proteomes" id="UP000001870"/>
    </source>
</evidence>
<feature type="domain" description="Glycosyltransferase 2-like" evidence="2">
    <location>
        <begin position="191"/>
        <end position="284"/>
    </location>
</feature>
<reference evidence="3 4" key="2">
    <citation type="journal article" date="2015" name="Antonie Van Leeuwenhoek">
        <title>Ecophysiological diversity of a novel member of the genus Alteromonas, and description of Alteromonas mediterranea sp. nov.</title>
        <authorList>
            <person name="Ivanova E.P."/>
            <person name="Lopez-Perez M."/>
            <person name="Zabalos M."/>
            <person name="Nguyen S.H."/>
            <person name="Webb H.K."/>
            <person name="Ryan J."/>
            <person name="Lagutin K."/>
            <person name="Vyssotski M."/>
            <person name="Crawford R.J."/>
            <person name="Rodriguez-Valera F."/>
        </authorList>
    </citation>
    <scope>NUCLEOTIDE SEQUENCE [LARGE SCALE GENOMIC DNA]</scope>
    <source>
        <strain evidence="4">DSM 17117 / CIP 110805 / LMG 28347 / Deep ecotype</strain>
    </source>
</reference>
<dbReference type="PANTHER" id="PTHR43685">
    <property type="entry name" value="GLYCOSYLTRANSFERASE"/>
    <property type="match status" value="1"/>
</dbReference>
<proteinExistence type="predicted"/>
<organism evidence="3 4">
    <name type="scientific">Alteromonas mediterranea (strain DSM 17117 / CIP 110805 / LMG 28347 / Deep ecotype)</name>
    <dbReference type="NCBI Taxonomy" id="1774373"/>
    <lineage>
        <taxon>Bacteria</taxon>
        <taxon>Pseudomonadati</taxon>
        <taxon>Pseudomonadota</taxon>
        <taxon>Gammaproteobacteria</taxon>
        <taxon>Alteromonadales</taxon>
        <taxon>Alteromonadaceae</taxon>
        <taxon>Alteromonas/Salinimonas group</taxon>
        <taxon>Alteromonas</taxon>
    </lineage>
</organism>
<dbReference type="InterPro" id="IPR029044">
    <property type="entry name" value="Nucleotide-diphossugar_trans"/>
</dbReference>
<reference evidence="3 4" key="1">
    <citation type="journal article" date="2008" name="ISME J.">
        <title>Comparative genomics of two ecotypes of the marine planktonic copiotroph Alteromonas macleodii suggests alternative lifestyles associated with different kinds of particulate organic matter.</title>
        <authorList>
            <person name="Ivars-Martinez E."/>
            <person name="Martin-Cuadrado A.B."/>
            <person name="D'Auria G."/>
            <person name="Mira A."/>
            <person name="Ferriera S."/>
            <person name="Johnson J."/>
            <person name="Friedman R."/>
            <person name="Rodriguez-Valera F."/>
        </authorList>
    </citation>
    <scope>NUCLEOTIDE SEQUENCE [LARGE SCALE GENOMIC DNA]</scope>
    <source>
        <strain evidence="4">DSM 17117 / CIP 110805 / LMG 28347 / Deep ecotype</strain>
    </source>
</reference>
<feature type="compositionally biased region" description="Acidic residues" evidence="1">
    <location>
        <begin position="421"/>
        <end position="431"/>
    </location>
</feature>
<dbReference type="PANTHER" id="PTHR43685:SF3">
    <property type="entry name" value="SLR2126 PROTEIN"/>
    <property type="match status" value="1"/>
</dbReference>
<keyword evidence="4" id="KW-1185">Reference proteome</keyword>
<dbReference type="Gene3D" id="3.90.550.10">
    <property type="entry name" value="Spore Coat Polysaccharide Biosynthesis Protein SpsA, Chain A"/>
    <property type="match status" value="1"/>
</dbReference>